<gene>
    <name evidence="1" type="ORF">N783_19310</name>
</gene>
<reference evidence="1 2" key="1">
    <citation type="submission" date="2013-08" db="EMBL/GenBank/DDBJ databases">
        <authorList>
            <person name="Huang J."/>
            <person name="Wang G."/>
        </authorList>
    </citation>
    <scope>NUCLEOTIDE SEQUENCE [LARGE SCALE GENOMIC DNA]</scope>
    <source>
        <strain evidence="1 2">BH030004</strain>
    </source>
</reference>
<dbReference type="RefSeq" id="WP_027448168.1">
    <property type="nucleotide sequence ID" value="NZ_AVPF01000068.1"/>
</dbReference>
<dbReference type="EMBL" id="AVPF01000068">
    <property type="protein sequence ID" value="KGX84073.1"/>
    <property type="molecule type" value="Genomic_DNA"/>
</dbReference>
<dbReference type="eggNOG" id="ENOG50339YR">
    <property type="taxonomic scope" value="Bacteria"/>
</dbReference>
<dbReference type="AlphaFoldDB" id="A0A0A5FZ10"/>
<protein>
    <submittedName>
        <fullName evidence="1">Uncharacterized protein</fullName>
    </submittedName>
</protein>
<evidence type="ECO:0000313" key="2">
    <source>
        <dbReference type="Proteomes" id="UP000030403"/>
    </source>
</evidence>
<proteinExistence type="predicted"/>
<accession>A0A0A5FZ10</accession>
<comment type="caution">
    <text evidence="1">The sequence shown here is derived from an EMBL/GenBank/DDBJ whole genome shotgun (WGS) entry which is preliminary data.</text>
</comment>
<organism evidence="1 2">
    <name type="scientific">Pontibacillus marinus BH030004 = DSM 16465</name>
    <dbReference type="NCBI Taxonomy" id="1385511"/>
    <lineage>
        <taxon>Bacteria</taxon>
        <taxon>Bacillati</taxon>
        <taxon>Bacillota</taxon>
        <taxon>Bacilli</taxon>
        <taxon>Bacillales</taxon>
        <taxon>Bacillaceae</taxon>
        <taxon>Pontibacillus</taxon>
    </lineage>
</organism>
<name>A0A0A5FZ10_9BACI</name>
<dbReference type="Proteomes" id="UP000030403">
    <property type="component" value="Unassembled WGS sequence"/>
</dbReference>
<keyword evidence="2" id="KW-1185">Reference proteome</keyword>
<evidence type="ECO:0000313" key="1">
    <source>
        <dbReference type="EMBL" id="KGX84073.1"/>
    </source>
</evidence>
<sequence>MNQLESAWELFLKTMSAQEPVLDCYRKFVTGLPFIYVKKKHSQVSREEIEESLKISAAKAMKGKTLTLSMYYVRESEDLFVYRIRFLVPQRKMFCCGNLCEDCIRFQR</sequence>